<keyword evidence="3" id="KW-0540">Nuclease</keyword>
<proteinExistence type="inferred from homology"/>
<evidence type="ECO:0000256" key="5">
    <source>
        <dbReference type="ARBA" id="ARBA00022801"/>
    </source>
</evidence>
<evidence type="ECO:0000256" key="2">
    <source>
        <dbReference type="ARBA" id="ARBA00022649"/>
    </source>
</evidence>
<evidence type="ECO:0000313" key="9">
    <source>
        <dbReference type="Proteomes" id="UP000640725"/>
    </source>
</evidence>
<name>A0ABR9UDB8_9CYAN</name>
<organism evidence="8 9">
    <name type="scientific">Planktothrix mougeotii LEGE 06226</name>
    <dbReference type="NCBI Taxonomy" id="1828728"/>
    <lineage>
        <taxon>Bacteria</taxon>
        <taxon>Bacillati</taxon>
        <taxon>Cyanobacteriota</taxon>
        <taxon>Cyanophyceae</taxon>
        <taxon>Oscillatoriophycideae</taxon>
        <taxon>Oscillatoriales</taxon>
        <taxon>Microcoleaceae</taxon>
        <taxon>Planktothrix</taxon>
    </lineage>
</organism>
<keyword evidence="7" id="KW-0346">Stress response</keyword>
<comment type="similarity">
    <text evidence="1">Belongs to the HicA mRNA interferase family.</text>
</comment>
<keyword evidence="4" id="KW-0255">Endonuclease</keyword>
<keyword evidence="6" id="KW-0694">RNA-binding</keyword>
<dbReference type="InterPro" id="IPR038570">
    <property type="entry name" value="HicA_sf"/>
</dbReference>
<evidence type="ECO:0000256" key="4">
    <source>
        <dbReference type="ARBA" id="ARBA00022759"/>
    </source>
</evidence>
<reference evidence="8 9" key="1">
    <citation type="submission" date="2020-10" db="EMBL/GenBank/DDBJ databases">
        <authorList>
            <person name="Castelo-Branco R."/>
            <person name="Eusebio N."/>
            <person name="Adriana R."/>
            <person name="Vieira A."/>
            <person name="Brugerolle De Fraissinette N."/>
            <person name="Rezende De Castro R."/>
            <person name="Schneider M.P."/>
            <person name="Vasconcelos V."/>
            <person name="Leao P.N."/>
        </authorList>
    </citation>
    <scope>NUCLEOTIDE SEQUENCE [LARGE SCALE GENOMIC DNA]</scope>
    <source>
        <strain evidence="8 9">LEGE 06226</strain>
    </source>
</reference>
<keyword evidence="5" id="KW-0378">Hydrolase</keyword>
<keyword evidence="9" id="KW-1185">Reference proteome</keyword>
<dbReference type="Pfam" id="PF07927">
    <property type="entry name" value="HicA_toxin"/>
    <property type="match status" value="1"/>
</dbReference>
<gene>
    <name evidence="8" type="ORF">IQ236_14575</name>
</gene>
<accession>A0ABR9UDB8</accession>
<dbReference type="Proteomes" id="UP000640725">
    <property type="component" value="Unassembled WGS sequence"/>
</dbReference>
<dbReference type="RefSeq" id="WP_193869911.1">
    <property type="nucleotide sequence ID" value="NZ_JADEWU010000032.1"/>
</dbReference>
<evidence type="ECO:0000256" key="6">
    <source>
        <dbReference type="ARBA" id="ARBA00022884"/>
    </source>
</evidence>
<dbReference type="Gene3D" id="3.30.920.30">
    <property type="entry name" value="Hypothetical protein"/>
    <property type="match status" value="1"/>
</dbReference>
<evidence type="ECO:0000256" key="1">
    <source>
        <dbReference type="ARBA" id="ARBA00006620"/>
    </source>
</evidence>
<sequence length="70" mass="8294">MKYREVAQKLKQMGCQEIPRRGGGSHRKWYNPNKGTIVPIPDWGNKDLKLGTLRQIIRQLDLDWDEFKKL</sequence>
<evidence type="ECO:0000256" key="7">
    <source>
        <dbReference type="ARBA" id="ARBA00023016"/>
    </source>
</evidence>
<keyword evidence="2" id="KW-1277">Toxin-antitoxin system</keyword>
<protein>
    <submittedName>
        <fullName evidence="8">Type II toxin-antitoxin system HicA family toxin</fullName>
    </submittedName>
</protein>
<dbReference type="InterPro" id="IPR012933">
    <property type="entry name" value="HicA_mRNA_interferase"/>
</dbReference>
<evidence type="ECO:0000313" key="8">
    <source>
        <dbReference type="EMBL" id="MBE9144433.1"/>
    </source>
</evidence>
<evidence type="ECO:0000256" key="3">
    <source>
        <dbReference type="ARBA" id="ARBA00022722"/>
    </source>
</evidence>
<comment type="caution">
    <text evidence="8">The sequence shown here is derived from an EMBL/GenBank/DDBJ whole genome shotgun (WGS) entry which is preliminary data.</text>
</comment>
<dbReference type="EMBL" id="JADEWU010000032">
    <property type="protein sequence ID" value="MBE9144433.1"/>
    <property type="molecule type" value="Genomic_DNA"/>
</dbReference>
<dbReference type="SUPFAM" id="SSF54786">
    <property type="entry name" value="YcfA/nrd intein domain"/>
    <property type="match status" value="1"/>
</dbReference>